<reference evidence="2 3" key="1">
    <citation type="submission" date="2018-08" db="EMBL/GenBank/DDBJ databases">
        <title>Draft genome sequence of Dialister pneumosintes KCOM 1685.</title>
        <authorList>
            <person name="Kook J.-K."/>
            <person name="Park S.-N."/>
            <person name="Lim Y.K."/>
        </authorList>
    </citation>
    <scope>NUCLEOTIDE SEQUENCE [LARGE SCALE GENOMIC DNA]</scope>
    <source>
        <strain evidence="2 3">KCOM 1685</strain>
    </source>
</reference>
<dbReference type="Proteomes" id="UP000266262">
    <property type="component" value="Unassembled WGS sequence"/>
</dbReference>
<name>A0ABX9M9N4_9FIRM</name>
<proteinExistence type="predicted"/>
<dbReference type="InterPro" id="IPR014961">
    <property type="entry name" value="DUF1829"/>
</dbReference>
<keyword evidence="3" id="KW-1185">Reference proteome</keyword>
<feature type="domain" description="DUF1829" evidence="1">
    <location>
        <begin position="36"/>
        <end position="121"/>
    </location>
</feature>
<dbReference type="RefSeq" id="WP_119055999.1">
    <property type="nucleotide sequence ID" value="NZ_QWKU01000001.1"/>
</dbReference>
<protein>
    <submittedName>
        <fullName evidence="2">DUF1829 domain-containing protein</fullName>
    </submittedName>
</protein>
<dbReference type="Pfam" id="PF08862">
    <property type="entry name" value="DUF1829"/>
    <property type="match status" value="1"/>
</dbReference>
<sequence>MFYLSTPTVRSLFLDDVKKFFNKNKIYYSENISVAGKSGFSHSFPFMLQRNENNPERFIRLINSTSRSNIERAIFSWDDTRQNREKDTKLIICINDLGKINTSNITGFNEYGIDYFFWSDRGKNISKLA</sequence>
<evidence type="ECO:0000313" key="2">
    <source>
        <dbReference type="EMBL" id="RID94256.1"/>
    </source>
</evidence>
<dbReference type="EMBL" id="QWKU01000001">
    <property type="protein sequence ID" value="RID94256.1"/>
    <property type="molecule type" value="Genomic_DNA"/>
</dbReference>
<accession>A0ABX9M9N4</accession>
<evidence type="ECO:0000313" key="3">
    <source>
        <dbReference type="Proteomes" id="UP000266262"/>
    </source>
</evidence>
<organism evidence="2 3">
    <name type="scientific">Dialister pneumosintes</name>
    <dbReference type="NCBI Taxonomy" id="39950"/>
    <lineage>
        <taxon>Bacteria</taxon>
        <taxon>Bacillati</taxon>
        <taxon>Bacillota</taxon>
        <taxon>Negativicutes</taxon>
        <taxon>Veillonellales</taxon>
        <taxon>Veillonellaceae</taxon>
        <taxon>Dialister</taxon>
    </lineage>
</organism>
<evidence type="ECO:0000259" key="1">
    <source>
        <dbReference type="Pfam" id="PF08862"/>
    </source>
</evidence>
<gene>
    <name evidence="2" type="ORF">DX915_01585</name>
</gene>
<comment type="caution">
    <text evidence="2">The sequence shown here is derived from an EMBL/GenBank/DDBJ whole genome shotgun (WGS) entry which is preliminary data.</text>
</comment>